<sequence length="1031" mass="109459">MNPVVDLRTRAGAAFTLLIASVLAGCGGGGSTSGDSTLTVNGDVPLVYVKRVNTVGLNPTDGTGFAEGGDLMLREKSSPSAPEHNLTTLITQGKGDASDPEVSYDGKKVIFSLRCPTSNTSLVNGQPACTGRWNIWEYDMTTGGLTAGTFRRLTSSTDDDDVDPAYLPGNRGFVFASNRQAKSHLSQALGRSYYALDEYERERTLNIHSMDVDGNNIVQLTFNQSHDRNPVVRPNGDVMFSHWDHVGGRNHFKVFRMKPDGTDLFVLYGAHSEGNSFLHPRDMDPKGAYAGQLSTDLMPLSRTHEGGALMRVDVANYSEQNTPANPSVPTQGGQAQITDQLLEMDRGLSNYGRVTTPYPLWDGTDRLLVAYRPCEVTRDGNVVSCATLTADEIARLSDGGRSRDAVAADTLQDDVPPPYAIYMFDPAKQTWLNVASPDAGFMYTDPIALQARTEPNATDPTPVDSDLASQDLGLLEVRSVYDTDGLGRMGDAVLGATDLGENCSAAIPKTAPTDPLDTRSQVADLVKMKDPADPAYHCSPARFVRATRAVAPPSGSMGLRQAIGETDFEPQQILGYAPIEPDGSFKLTIPADTPVALAVIDSQGRAFQTHTNWIQVRPGERRTCDGCHSPRRGGSLNSGTVVNTVPTALRSALTAYRTSGETLAGTRTRLDPAALKLVSDLMYADIWADATQPGITARPAISLRYTGNDSSADDLVTAAPANGIINYVDNIQPLWTRTRGTDGAMTCAGCHNATSTTSKLDLSATLAGSGRLVSYEELLIGDPVLDPKTGLPQTHLEEGVPMVTRQAALVQNDASEGNALGLARKSRLMEILSGQKLMASSDASTAHPTPASPAPDHATLLNAAEKRLVAEWMDLGGQYYNDPFDASGVRTVATLDEKAFEASIHPILMANCANGCHMAIGSSAAKDFHENKFVLTGSEEGDFNVSLSMISDVCSPATNPLIARPSTLPHPAAAASQAQAVLPVGSSTYNTMVAWIAAGCSNPAAAGKHKAGVKPPPAQKAALAGTRVSAR</sequence>
<feature type="domain" description="Hydrazine synthase alpha subunit middle" evidence="3">
    <location>
        <begin position="557"/>
        <end position="628"/>
    </location>
</feature>
<dbReference type="Pfam" id="PF18582">
    <property type="entry name" value="HZS_alpha"/>
    <property type="match status" value="1"/>
</dbReference>
<dbReference type="EMBL" id="BAAAEW010000042">
    <property type="protein sequence ID" value="GAA0764400.1"/>
    <property type="molecule type" value="Genomic_DNA"/>
</dbReference>
<evidence type="ECO:0000256" key="1">
    <source>
        <dbReference type="SAM" id="MobiDB-lite"/>
    </source>
</evidence>
<dbReference type="InterPro" id="IPR040698">
    <property type="entry name" value="HZS_alpha_mid"/>
</dbReference>
<dbReference type="Proteomes" id="UP001500279">
    <property type="component" value="Unassembled WGS sequence"/>
</dbReference>
<name>A0ABN1KEJ7_9BURK</name>
<dbReference type="Gene3D" id="2.120.10.30">
    <property type="entry name" value="TolB, C-terminal domain"/>
    <property type="match status" value="2"/>
</dbReference>
<gene>
    <name evidence="4" type="ORF">GCM10009107_50430</name>
</gene>
<dbReference type="SUPFAM" id="SSF82171">
    <property type="entry name" value="DPP6 N-terminal domain-like"/>
    <property type="match status" value="1"/>
</dbReference>
<comment type="caution">
    <text evidence="4">The sequence shown here is derived from an EMBL/GenBank/DDBJ whole genome shotgun (WGS) entry which is preliminary data.</text>
</comment>
<accession>A0ABN1KEJ7</accession>
<evidence type="ECO:0000313" key="4">
    <source>
        <dbReference type="EMBL" id="GAA0764400.1"/>
    </source>
</evidence>
<evidence type="ECO:0000313" key="5">
    <source>
        <dbReference type="Proteomes" id="UP001500279"/>
    </source>
</evidence>
<dbReference type="InterPro" id="IPR011042">
    <property type="entry name" value="6-blade_b-propeller_TolB-like"/>
</dbReference>
<evidence type="ECO:0000259" key="3">
    <source>
        <dbReference type="Pfam" id="PF18582"/>
    </source>
</evidence>
<keyword evidence="5" id="KW-1185">Reference proteome</keyword>
<feature type="region of interest" description="Disordered" evidence="1">
    <location>
        <begin position="1006"/>
        <end position="1031"/>
    </location>
</feature>
<organism evidence="4 5">
    <name type="scientific">Ideonella azotifigens</name>
    <dbReference type="NCBI Taxonomy" id="513160"/>
    <lineage>
        <taxon>Bacteria</taxon>
        <taxon>Pseudomonadati</taxon>
        <taxon>Pseudomonadota</taxon>
        <taxon>Betaproteobacteria</taxon>
        <taxon>Burkholderiales</taxon>
        <taxon>Sphaerotilaceae</taxon>
        <taxon>Ideonella</taxon>
    </lineage>
</organism>
<feature type="signal peptide" evidence="2">
    <location>
        <begin position="1"/>
        <end position="24"/>
    </location>
</feature>
<reference evidence="4 5" key="1">
    <citation type="journal article" date="2019" name="Int. J. Syst. Evol. Microbiol.">
        <title>The Global Catalogue of Microorganisms (GCM) 10K type strain sequencing project: providing services to taxonomists for standard genome sequencing and annotation.</title>
        <authorList>
            <consortium name="The Broad Institute Genomics Platform"/>
            <consortium name="The Broad Institute Genome Sequencing Center for Infectious Disease"/>
            <person name="Wu L."/>
            <person name="Ma J."/>
        </authorList>
    </citation>
    <scope>NUCLEOTIDE SEQUENCE [LARGE SCALE GENOMIC DNA]</scope>
    <source>
        <strain evidence="4 5">JCM 15503</strain>
    </source>
</reference>
<dbReference type="RefSeq" id="WP_231011098.1">
    <property type="nucleotide sequence ID" value="NZ_BAAAEW010000042.1"/>
</dbReference>
<feature type="chain" id="PRO_5046254325" description="Hydrazine synthase alpha subunit middle domain-containing protein" evidence="2">
    <location>
        <begin position="25"/>
        <end position="1031"/>
    </location>
</feature>
<protein>
    <recommendedName>
        <fullName evidence="3">Hydrazine synthase alpha subunit middle domain-containing protein</fullName>
    </recommendedName>
</protein>
<evidence type="ECO:0000256" key="2">
    <source>
        <dbReference type="SAM" id="SignalP"/>
    </source>
</evidence>
<proteinExistence type="predicted"/>
<keyword evidence="2" id="KW-0732">Signal</keyword>